<feature type="transmembrane region" description="Helical" evidence="5">
    <location>
        <begin position="91"/>
        <end position="115"/>
    </location>
</feature>
<accession>A0A6J0VE15</accession>
<dbReference type="InParanoid" id="A0A6J0VE15"/>
<dbReference type="KEGG" id="pvt:110089885"/>
<evidence type="ECO:0000256" key="5">
    <source>
        <dbReference type="RuleBase" id="RU367022"/>
    </source>
</evidence>
<evidence type="ECO:0000256" key="1">
    <source>
        <dbReference type="ARBA" id="ARBA00004107"/>
    </source>
</evidence>
<keyword evidence="5" id="KW-0406">Ion transport</keyword>
<dbReference type="RefSeq" id="XP_020668914.2">
    <property type="nucleotide sequence ID" value="XM_020813255.2"/>
</dbReference>
<dbReference type="CTD" id="1318"/>
<comment type="subcellular location">
    <subcellularLocation>
        <location evidence="1">Late endosome membrane</location>
        <topology evidence="1">Multi-pass membrane protein</topology>
    </subcellularLocation>
    <subcellularLocation>
        <location evidence="5">Membrane</location>
        <topology evidence="5">Multi-pass membrane protein</topology>
    </subcellularLocation>
</comment>
<comment type="similarity">
    <text evidence="5">Belongs to the copper transporter (Ctr) (TC 1.A.56) family. SLC31A subfamily.</text>
</comment>
<keyword evidence="5" id="KW-0813">Transport</keyword>
<dbReference type="PANTHER" id="PTHR12483">
    <property type="entry name" value="SOLUTE CARRIER FAMILY 31 COPPER TRANSPORTERS"/>
    <property type="match status" value="1"/>
</dbReference>
<protein>
    <recommendedName>
        <fullName evidence="5">Copper transport protein</fullName>
    </recommendedName>
</protein>
<evidence type="ECO:0000256" key="3">
    <source>
        <dbReference type="ARBA" id="ARBA00022989"/>
    </source>
</evidence>
<dbReference type="AlphaFoldDB" id="A0A6J0VE15"/>
<keyword evidence="4 5" id="KW-0472">Membrane</keyword>
<keyword evidence="5" id="KW-0187">Copper transport</keyword>
<organism evidence="6 7">
    <name type="scientific">Pogona vitticeps</name>
    <name type="common">central bearded dragon</name>
    <dbReference type="NCBI Taxonomy" id="103695"/>
    <lineage>
        <taxon>Eukaryota</taxon>
        <taxon>Metazoa</taxon>
        <taxon>Chordata</taxon>
        <taxon>Craniata</taxon>
        <taxon>Vertebrata</taxon>
        <taxon>Euteleostomi</taxon>
        <taxon>Lepidosauria</taxon>
        <taxon>Squamata</taxon>
        <taxon>Bifurcata</taxon>
        <taxon>Unidentata</taxon>
        <taxon>Episquamata</taxon>
        <taxon>Toxicofera</taxon>
        <taxon>Iguania</taxon>
        <taxon>Acrodonta</taxon>
        <taxon>Agamidae</taxon>
        <taxon>Amphibolurinae</taxon>
        <taxon>Pogona</taxon>
    </lineage>
</organism>
<dbReference type="GeneID" id="110089885"/>
<evidence type="ECO:0000313" key="6">
    <source>
        <dbReference type="Proteomes" id="UP001652642"/>
    </source>
</evidence>
<feature type="transmembrane region" description="Helical" evidence="5">
    <location>
        <begin position="121"/>
        <end position="141"/>
    </location>
</feature>
<feature type="transmembrane region" description="Helical" evidence="5">
    <location>
        <begin position="25"/>
        <end position="44"/>
    </location>
</feature>
<dbReference type="InterPro" id="IPR007274">
    <property type="entry name" value="Cop_transporter"/>
</dbReference>
<dbReference type="Pfam" id="PF04145">
    <property type="entry name" value="Ctr"/>
    <property type="match status" value="1"/>
</dbReference>
<dbReference type="PANTHER" id="PTHR12483:SF8">
    <property type="entry name" value="PROTEIN SLC31A2"/>
    <property type="match status" value="1"/>
</dbReference>
<proteinExistence type="inferred from homology"/>
<evidence type="ECO:0000256" key="4">
    <source>
        <dbReference type="ARBA" id="ARBA00023136"/>
    </source>
</evidence>
<keyword evidence="6" id="KW-1185">Reference proteome</keyword>
<dbReference type="OrthoDB" id="73901at2759"/>
<keyword evidence="3 5" id="KW-1133">Transmembrane helix</keyword>
<dbReference type="Proteomes" id="UP001652642">
    <property type="component" value="Chromosome Z"/>
</dbReference>
<dbReference type="GO" id="GO:0031902">
    <property type="term" value="C:late endosome membrane"/>
    <property type="evidence" value="ECO:0007669"/>
    <property type="project" value="UniProtKB-SubCell"/>
</dbReference>
<gene>
    <name evidence="7" type="primary">SLC31A2</name>
</gene>
<keyword evidence="5" id="KW-0186">Copper</keyword>
<name>A0A6J0VE15_9SAUR</name>
<keyword evidence="2 5" id="KW-0812">Transmembrane</keyword>
<reference evidence="7" key="1">
    <citation type="submission" date="2025-08" db="UniProtKB">
        <authorList>
            <consortium name="RefSeq"/>
        </authorList>
    </citation>
    <scope>IDENTIFICATION</scope>
</reference>
<dbReference type="GO" id="GO:0005375">
    <property type="term" value="F:copper ion transmembrane transporter activity"/>
    <property type="evidence" value="ECO:0007669"/>
    <property type="project" value="UniProtKB-UniRule"/>
</dbReference>
<evidence type="ECO:0000256" key="2">
    <source>
        <dbReference type="ARBA" id="ARBA00022692"/>
    </source>
</evidence>
<sequence length="144" mass="16027">MMPMYFYFSDQVVLLFDFWNVRSPAGMVLSVVVILLLALLYEAIKVAKAKVILRMMPALVPSVSQETLREPEQASVNAGLEQPAGTSKNPFLWHVAQTLLHITHVVLGYLVMLAVMSYNAWVFLGAIVGSTVGYYVAYPFLSIQ</sequence>
<evidence type="ECO:0000313" key="7">
    <source>
        <dbReference type="RefSeq" id="XP_020668914.2"/>
    </source>
</evidence>